<evidence type="ECO:0000256" key="7">
    <source>
        <dbReference type="PIRSR" id="PIRSR639383-1"/>
    </source>
</evidence>
<evidence type="ECO:0000256" key="3">
    <source>
        <dbReference type="ARBA" id="ARBA00022741"/>
    </source>
</evidence>
<feature type="active site" description="Tele-AMP-histidine intermediate" evidence="7">
    <location>
        <position position="746"/>
    </location>
</feature>
<feature type="transmembrane region" description="Helical" evidence="12">
    <location>
        <begin position="145"/>
        <end position="168"/>
    </location>
</feature>
<dbReference type="InterPro" id="IPR011701">
    <property type="entry name" value="MFS"/>
</dbReference>
<sequence length="852" mass="92727">MTTIQRDRSSGSASTSIVGSETGYPLHDENVGETRANEATSLLGAGASGDGKHDGPRKDSWVGLEDFEGFPWWKKPSVWWLLVPYALFTLAFGGSIVPKLQLIIDLICKRHFADQSASDPSFKFKPIVLGADNPQCSGDPEIQRIVATFTLLYSVLIGTLSSLSAPFLGALSDRYGRKRIMVICSAGGVVGEVIIILTAKYPEIVHYRWIILGGFFDGLAGSFTAGSVLSHSYASDCTPPSKRSVAIGYLHSCLFCGLAFGPLLAGQFVKWTGSLVSIFYVTLGCHIFFILFVWFVVPESLSKRRQHIAREKFAVEQEAMGPVPSWAATIAKHTPYGRFFTGFTRSWKAANPLAPLKILFPRGPGTAKLRRNLLAMAFIDFCIVGIAMSSGPVTILYTELMFHWGTIEASNFISLVYTVRVVVLMGIFPLINYVFRTQPEARRQRESGVPLVEKNAGADMLDIWILRVALVSDVVGVAGYIFARTSALFVACAIVTAFGGLGSATISASLSKHVPADRVGQILGAVGLLHAMSRIVAPAIFNGLYALTVKTFPQAFFVLLTGIFASALVASFFLRPNLFMEEDEEPARSSDAESSRSRQDDDDEFLPAILQESSKAMTTSTAASPTAAERSPIYFGPFEVTNQVFLKTTHSFALVNLKPLLPGHVLVCPVVPHKRLTDLSAPEVTDLFSAVQRVERMLARHYFFFSSPPSSSPSSYPFPSNEKPGGSFNIALQDGPEAGQTVAHVHVHVIPRIRGSTAKAAETPTDELYERMADEDGNVGGAQWDHHHSHNRGNNGRPQPGGKFPSIEDSARQARSMEEMEAEAEVFRNVLAEMKREETGVDGDGGNVRCNP</sequence>
<comment type="caution">
    <text evidence="15">The sequence shown here is derived from an EMBL/GenBank/DDBJ whole genome shotgun (WGS) entry which is preliminary data.</text>
</comment>
<comment type="subcellular location">
    <subcellularLocation>
        <location evidence="1">Membrane</location>
        <topology evidence="1">Multi-pass membrane protein</topology>
    </subcellularLocation>
</comment>
<dbReference type="InterPro" id="IPR036265">
    <property type="entry name" value="HIT-like_sf"/>
</dbReference>
<feature type="transmembrane region" description="Helical" evidence="12">
    <location>
        <begin position="522"/>
        <end position="546"/>
    </location>
</feature>
<feature type="region of interest" description="Disordered" evidence="11">
    <location>
        <begin position="776"/>
        <end position="822"/>
    </location>
</feature>
<keyword evidence="3" id="KW-0547">Nucleotide-binding</keyword>
<dbReference type="PROSITE" id="PS00892">
    <property type="entry name" value="HIT_1"/>
    <property type="match status" value="1"/>
</dbReference>
<evidence type="ECO:0000259" key="13">
    <source>
        <dbReference type="PROSITE" id="PS50850"/>
    </source>
</evidence>
<dbReference type="EMBL" id="JAULSW010000002">
    <property type="protein sequence ID" value="KAK3390442.1"/>
    <property type="molecule type" value="Genomic_DNA"/>
</dbReference>
<feature type="short sequence motif" description="Histidine triad motif" evidence="10">
    <location>
        <begin position="744"/>
        <end position="748"/>
    </location>
</feature>
<dbReference type="PANTHER" id="PTHR23507">
    <property type="entry name" value="ZGC:174356"/>
    <property type="match status" value="1"/>
</dbReference>
<dbReference type="GO" id="GO:0000166">
    <property type="term" value="F:nucleotide binding"/>
    <property type="evidence" value="ECO:0007669"/>
    <property type="project" value="UniProtKB-KW"/>
</dbReference>
<dbReference type="GO" id="GO:0016020">
    <property type="term" value="C:membrane"/>
    <property type="evidence" value="ECO:0007669"/>
    <property type="project" value="UniProtKB-SubCell"/>
</dbReference>
<feature type="site" description="Important for induction of apoptosis" evidence="9">
    <location>
        <position position="769"/>
    </location>
</feature>
<dbReference type="AlphaFoldDB" id="A0AAE0U4F8"/>
<feature type="compositionally biased region" description="Basic and acidic residues" evidence="11">
    <location>
        <begin position="586"/>
        <end position="599"/>
    </location>
</feature>
<dbReference type="Pfam" id="PF01230">
    <property type="entry name" value="HIT"/>
    <property type="match status" value="1"/>
</dbReference>
<feature type="transmembrane region" description="Helical" evidence="12">
    <location>
        <begin position="488"/>
        <end position="510"/>
    </location>
</feature>
<dbReference type="InterPro" id="IPR036259">
    <property type="entry name" value="MFS_trans_sf"/>
</dbReference>
<evidence type="ECO:0000313" key="15">
    <source>
        <dbReference type="EMBL" id="KAK3390442.1"/>
    </source>
</evidence>
<keyword evidence="4" id="KW-0378">Hydrolase</keyword>
<organism evidence="15 16">
    <name type="scientific">Podospora didyma</name>
    <dbReference type="NCBI Taxonomy" id="330526"/>
    <lineage>
        <taxon>Eukaryota</taxon>
        <taxon>Fungi</taxon>
        <taxon>Dikarya</taxon>
        <taxon>Ascomycota</taxon>
        <taxon>Pezizomycotina</taxon>
        <taxon>Sordariomycetes</taxon>
        <taxon>Sordariomycetidae</taxon>
        <taxon>Sordariales</taxon>
        <taxon>Podosporaceae</taxon>
        <taxon>Podospora</taxon>
    </lineage>
</organism>
<evidence type="ECO:0000256" key="4">
    <source>
        <dbReference type="ARBA" id="ARBA00022801"/>
    </source>
</evidence>
<keyword evidence="2 12" id="KW-0812">Transmembrane</keyword>
<dbReference type="Gene3D" id="1.20.1250.20">
    <property type="entry name" value="MFS general substrate transporter like domains"/>
    <property type="match status" value="1"/>
</dbReference>
<evidence type="ECO:0000256" key="9">
    <source>
        <dbReference type="PIRSR" id="PIRSR639383-3"/>
    </source>
</evidence>
<feature type="transmembrane region" description="Helical" evidence="12">
    <location>
        <begin position="180"/>
        <end position="201"/>
    </location>
</feature>
<accession>A0AAE0U4F8</accession>
<evidence type="ECO:0000256" key="10">
    <source>
        <dbReference type="PROSITE-ProRule" id="PRU00464"/>
    </source>
</evidence>
<dbReference type="InterPro" id="IPR020846">
    <property type="entry name" value="MFS_dom"/>
</dbReference>
<evidence type="ECO:0000256" key="6">
    <source>
        <dbReference type="ARBA" id="ARBA00023136"/>
    </source>
</evidence>
<protein>
    <submittedName>
        <fullName evidence="15">Major facilitator superfamily domain-containing protein</fullName>
    </submittedName>
</protein>
<dbReference type="Gene3D" id="3.30.428.10">
    <property type="entry name" value="HIT-like"/>
    <property type="match status" value="1"/>
</dbReference>
<feature type="domain" description="HIT" evidence="14">
    <location>
        <begin position="631"/>
        <end position="759"/>
    </location>
</feature>
<keyword evidence="6 12" id="KW-0472">Membrane</keyword>
<keyword evidence="5 12" id="KW-1133">Transmembrane helix</keyword>
<proteinExistence type="predicted"/>
<dbReference type="SUPFAM" id="SSF54197">
    <property type="entry name" value="HIT-like"/>
    <property type="match status" value="1"/>
</dbReference>
<evidence type="ECO:0000256" key="8">
    <source>
        <dbReference type="PIRSR" id="PIRSR639383-2"/>
    </source>
</evidence>
<feature type="transmembrane region" description="Helical" evidence="12">
    <location>
        <begin position="552"/>
        <end position="574"/>
    </location>
</feature>
<feature type="compositionally biased region" description="Basic and acidic residues" evidence="11">
    <location>
        <begin position="809"/>
        <end position="818"/>
    </location>
</feature>
<feature type="compositionally biased region" description="Basic and acidic residues" evidence="11">
    <location>
        <begin position="26"/>
        <end position="36"/>
    </location>
</feature>
<feature type="region of interest" description="Disordered" evidence="11">
    <location>
        <begin position="584"/>
        <end position="603"/>
    </location>
</feature>
<evidence type="ECO:0000256" key="5">
    <source>
        <dbReference type="ARBA" id="ARBA00022989"/>
    </source>
</evidence>
<feature type="compositionally biased region" description="Low complexity" evidence="11">
    <location>
        <begin position="792"/>
        <end position="802"/>
    </location>
</feature>
<feature type="transmembrane region" description="Helical" evidence="12">
    <location>
        <begin position="246"/>
        <end position="265"/>
    </location>
</feature>
<dbReference type="InterPro" id="IPR005829">
    <property type="entry name" value="Sugar_transporter_CS"/>
</dbReference>
<reference evidence="15" key="1">
    <citation type="journal article" date="2023" name="Mol. Phylogenet. Evol.">
        <title>Genome-scale phylogeny and comparative genomics of the fungal order Sordariales.</title>
        <authorList>
            <person name="Hensen N."/>
            <person name="Bonometti L."/>
            <person name="Westerberg I."/>
            <person name="Brannstrom I.O."/>
            <person name="Guillou S."/>
            <person name="Cros-Aarteil S."/>
            <person name="Calhoun S."/>
            <person name="Haridas S."/>
            <person name="Kuo A."/>
            <person name="Mondo S."/>
            <person name="Pangilinan J."/>
            <person name="Riley R."/>
            <person name="LaButti K."/>
            <person name="Andreopoulos B."/>
            <person name="Lipzen A."/>
            <person name="Chen C."/>
            <person name="Yan M."/>
            <person name="Daum C."/>
            <person name="Ng V."/>
            <person name="Clum A."/>
            <person name="Steindorff A."/>
            <person name="Ohm R.A."/>
            <person name="Martin F."/>
            <person name="Silar P."/>
            <person name="Natvig D.O."/>
            <person name="Lalanne C."/>
            <person name="Gautier V."/>
            <person name="Ament-Velasquez S.L."/>
            <person name="Kruys A."/>
            <person name="Hutchinson M.I."/>
            <person name="Powell A.J."/>
            <person name="Barry K."/>
            <person name="Miller A.N."/>
            <person name="Grigoriev I.V."/>
            <person name="Debuchy R."/>
            <person name="Gladieux P."/>
            <person name="Hiltunen Thoren M."/>
            <person name="Johannesson H."/>
        </authorList>
    </citation>
    <scope>NUCLEOTIDE SEQUENCE</scope>
    <source>
        <strain evidence="15">CBS 232.78</strain>
    </source>
</reference>
<feature type="transmembrane region" description="Helical" evidence="12">
    <location>
        <begin position="373"/>
        <end position="397"/>
    </location>
</feature>
<evidence type="ECO:0000256" key="11">
    <source>
        <dbReference type="SAM" id="MobiDB-lite"/>
    </source>
</evidence>
<evidence type="ECO:0000313" key="16">
    <source>
        <dbReference type="Proteomes" id="UP001285441"/>
    </source>
</evidence>
<feature type="binding site" evidence="8">
    <location>
        <position position="733"/>
    </location>
    <ligand>
        <name>substrate</name>
    </ligand>
</feature>
<dbReference type="PANTHER" id="PTHR23507:SF40">
    <property type="entry name" value="TETRACYCLINE-EFFLUX TRANSPORTER"/>
    <property type="match status" value="1"/>
</dbReference>
<feature type="binding site" evidence="8">
    <location>
        <begin position="739"/>
        <end position="742"/>
    </location>
    <ligand>
        <name>substrate</name>
    </ligand>
</feature>
<evidence type="ECO:0000256" key="12">
    <source>
        <dbReference type="SAM" id="Phobius"/>
    </source>
</evidence>
<gene>
    <name evidence="15" type="ORF">B0H63DRAFT_519663</name>
</gene>
<dbReference type="CDD" id="cd01275">
    <property type="entry name" value="FHIT"/>
    <property type="match status" value="1"/>
</dbReference>
<feature type="transmembrane region" description="Helical" evidence="12">
    <location>
        <begin position="207"/>
        <end position="234"/>
    </location>
</feature>
<dbReference type="PROSITE" id="PS51084">
    <property type="entry name" value="HIT_2"/>
    <property type="match status" value="1"/>
</dbReference>
<dbReference type="GO" id="GO:0022857">
    <property type="term" value="F:transmembrane transporter activity"/>
    <property type="evidence" value="ECO:0007669"/>
    <property type="project" value="InterPro"/>
</dbReference>
<dbReference type="InterPro" id="IPR039383">
    <property type="entry name" value="FHIT"/>
</dbReference>
<feature type="domain" description="Major facilitator superfamily (MFS) profile" evidence="13">
    <location>
        <begin position="86"/>
        <end position="579"/>
    </location>
</feature>
<dbReference type="SUPFAM" id="SSF103473">
    <property type="entry name" value="MFS general substrate transporter"/>
    <property type="match status" value="1"/>
</dbReference>
<feature type="transmembrane region" description="Helical" evidence="12">
    <location>
        <begin position="277"/>
        <end position="297"/>
    </location>
</feature>
<keyword evidence="16" id="KW-1185">Reference proteome</keyword>
<evidence type="ECO:0000259" key="14">
    <source>
        <dbReference type="PROSITE" id="PS51084"/>
    </source>
</evidence>
<dbReference type="InterPro" id="IPR011146">
    <property type="entry name" value="HIT-like"/>
</dbReference>
<feature type="binding site" evidence="8">
    <location>
        <position position="656"/>
    </location>
    <ligand>
        <name>substrate</name>
    </ligand>
</feature>
<feature type="region of interest" description="Disordered" evidence="11">
    <location>
        <begin position="1"/>
        <end position="38"/>
    </location>
</feature>
<feature type="binding site" evidence="8">
    <location>
        <position position="748"/>
    </location>
    <ligand>
        <name>substrate</name>
    </ligand>
</feature>
<evidence type="ECO:0000256" key="1">
    <source>
        <dbReference type="ARBA" id="ARBA00004141"/>
    </source>
</evidence>
<feature type="transmembrane region" description="Helical" evidence="12">
    <location>
        <begin position="78"/>
        <end position="97"/>
    </location>
</feature>
<name>A0AAE0U4F8_9PEZI</name>
<dbReference type="Proteomes" id="UP001285441">
    <property type="component" value="Unassembled WGS sequence"/>
</dbReference>
<dbReference type="Pfam" id="PF07690">
    <property type="entry name" value="MFS_1"/>
    <property type="match status" value="1"/>
</dbReference>
<dbReference type="GO" id="GO:0016787">
    <property type="term" value="F:hydrolase activity"/>
    <property type="evidence" value="ECO:0007669"/>
    <property type="project" value="UniProtKB-KW"/>
</dbReference>
<feature type="compositionally biased region" description="Low complexity" evidence="11">
    <location>
        <begin position="10"/>
        <end position="20"/>
    </location>
</feature>
<evidence type="ECO:0000256" key="2">
    <source>
        <dbReference type="ARBA" id="ARBA00022692"/>
    </source>
</evidence>
<dbReference type="PROSITE" id="PS50850">
    <property type="entry name" value="MFS"/>
    <property type="match status" value="1"/>
</dbReference>
<feature type="transmembrane region" description="Helical" evidence="12">
    <location>
        <begin position="417"/>
        <end position="435"/>
    </location>
</feature>
<dbReference type="InterPro" id="IPR019808">
    <property type="entry name" value="Histidine_triad_CS"/>
</dbReference>
<dbReference type="PROSITE" id="PS00216">
    <property type="entry name" value="SUGAR_TRANSPORT_1"/>
    <property type="match status" value="1"/>
</dbReference>
<reference evidence="15" key="2">
    <citation type="submission" date="2023-06" db="EMBL/GenBank/DDBJ databases">
        <authorList>
            <consortium name="Lawrence Berkeley National Laboratory"/>
            <person name="Haridas S."/>
            <person name="Hensen N."/>
            <person name="Bonometti L."/>
            <person name="Westerberg I."/>
            <person name="Brannstrom I.O."/>
            <person name="Guillou S."/>
            <person name="Cros-Aarteil S."/>
            <person name="Calhoun S."/>
            <person name="Kuo A."/>
            <person name="Mondo S."/>
            <person name="Pangilinan J."/>
            <person name="Riley R."/>
            <person name="LaButti K."/>
            <person name="Andreopoulos B."/>
            <person name="Lipzen A."/>
            <person name="Chen C."/>
            <person name="Yanf M."/>
            <person name="Daum C."/>
            <person name="Ng V."/>
            <person name="Clum A."/>
            <person name="Steindorff A."/>
            <person name="Ohm R."/>
            <person name="Martin F."/>
            <person name="Silar P."/>
            <person name="Natvig D."/>
            <person name="Lalanne C."/>
            <person name="Gautier V."/>
            <person name="Ament-velasquez S.L."/>
            <person name="Kruys A."/>
            <person name="Hutchinson M.I."/>
            <person name="Powell A.J."/>
            <person name="Barry K."/>
            <person name="Miller A.N."/>
            <person name="Grigoriev I.V."/>
            <person name="Debuchy R."/>
            <person name="Gladieux P."/>
            <person name="Thoren M.H."/>
            <person name="Johannesson H."/>
        </authorList>
    </citation>
    <scope>NUCLEOTIDE SEQUENCE</scope>
    <source>
        <strain evidence="15">CBS 232.78</strain>
    </source>
</reference>